<evidence type="ECO:0000313" key="2">
    <source>
        <dbReference type="EMBL" id="SIT37286.1"/>
    </source>
</evidence>
<evidence type="ECO:0000256" key="1">
    <source>
        <dbReference type="SAM" id="MobiDB-lite"/>
    </source>
</evidence>
<organism evidence="2 3">
    <name type="scientific">Paraburkholderia ribeironis</name>
    <dbReference type="NCBI Taxonomy" id="1247936"/>
    <lineage>
        <taxon>Bacteria</taxon>
        <taxon>Pseudomonadati</taxon>
        <taxon>Pseudomonadota</taxon>
        <taxon>Betaproteobacteria</taxon>
        <taxon>Burkholderiales</taxon>
        <taxon>Burkholderiaceae</taxon>
        <taxon>Paraburkholderia</taxon>
    </lineage>
</organism>
<keyword evidence="3" id="KW-1185">Reference proteome</keyword>
<dbReference type="STRING" id="1247936.BN2475_110019"/>
<dbReference type="Proteomes" id="UP000187012">
    <property type="component" value="Unassembled WGS sequence"/>
</dbReference>
<evidence type="ECO:0000313" key="3">
    <source>
        <dbReference type="Proteomes" id="UP000187012"/>
    </source>
</evidence>
<accession>A0A1N7RQC9</accession>
<sequence>MARDTARACPTSLPDGWRRVAVPRTASNHPTKAFEHSSGVRGSYPDG</sequence>
<name>A0A1N7RQC9_9BURK</name>
<dbReference type="EMBL" id="CYGX02000011">
    <property type="protein sequence ID" value="SIT37286.1"/>
    <property type="molecule type" value="Genomic_DNA"/>
</dbReference>
<protein>
    <submittedName>
        <fullName evidence="2">Uncharacterized protein</fullName>
    </submittedName>
</protein>
<proteinExistence type="predicted"/>
<reference evidence="2 3" key="1">
    <citation type="submission" date="2016-12" db="EMBL/GenBank/DDBJ databases">
        <authorList>
            <person name="Song W.-J."/>
            <person name="Kurnit D.M."/>
        </authorList>
    </citation>
    <scope>NUCLEOTIDE SEQUENCE [LARGE SCALE GENOMIC DNA]</scope>
    <source>
        <strain evidence="2 3">STM7296</strain>
    </source>
</reference>
<dbReference type="AlphaFoldDB" id="A0A1N7RQC9"/>
<feature type="region of interest" description="Disordered" evidence="1">
    <location>
        <begin position="22"/>
        <end position="47"/>
    </location>
</feature>
<gene>
    <name evidence="2" type="ORF">BN2475_110019</name>
</gene>